<reference evidence="4 5" key="1">
    <citation type="submission" date="2016-07" db="EMBL/GenBank/DDBJ databases">
        <title>Pervasive Adenine N6-methylation of Active Genes in Fungi.</title>
        <authorList>
            <consortium name="DOE Joint Genome Institute"/>
            <person name="Mondo S.J."/>
            <person name="Dannebaum R.O."/>
            <person name="Kuo R.C."/>
            <person name="Labutti K."/>
            <person name="Haridas S."/>
            <person name="Kuo A."/>
            <person name="Salamov A."/>
            <person name="Ahrendt S.R."/>
            <person name="Lipzen A."/>
            <person name="Sullivan W."/>
            <person name="Andreopoulos W.B."/>
            <person name="Clum A."/>
            <person name="Lindquist E."/>
            <person name="Daum C."/>
            <person name="Ramamoorthy G.K."/>
            <person name="Gryganskyi A."/>
            <person name="Culley D."/>
            <person name="Magnuson J.K."/>
            <person name="James T.Y."/>
            <person name="O'Malley M.A."/>
            <person name="Stajich J.E."/>
            <person name="Spatafora J.W."/>
            <person name="Visel A."/>
            <person name="Grigoriev I.V."/>
        </authorList>
    </citation>
    <scope>NUCLEOTIDE SEQUENCE [LARGE SCALE GENOMIC DNA]</scope>
    <source>
        <strain evidence="4 5">68-887.2</strain>
    </source>
</reference>
<feature type="domain" description="Ketopantoate reductase N-terminal" evidence="2">
    <location>
        <begin position="16"/>
        <end position="175"/>
    </location>
</feature>
<feature type="transmembrane region" description="Helical" evidence="1">
    <location>
        <begin position="13"/>
        <end position="31"/>
    </location>
</feature>
<keyword evidence="1" id="KW-0812">Transmembrane</keyword>
<comment type="caution">
    <text evidence="4">The sequence shown here is derived from an EMBL/GenBank/DDBJ whole genome shotgun (WGS) entry which is preliminary data.</text>
</comment>
<feature type="domain" description="Ketopantoate reductase C-terminal" evidence="3">
    <location>
        <begin position="217"/>
        <end position="363"/>
    </location>
</feature>
<evidence type="ECO:0000256" key="1">
    <source>
        <dbReference type="SAM" id="Phobius"/>
    </source>
</evidence>
<dbReference type="InterPro" id="IPR013332">
    <property type="entry name" value="KPR_N"/>
</dbReference>
<dbReference type="Pfam" id="PF02558">
    <property type="entry name" value="ApbA"/>
    <property type="match status" value="1"/>
</dbReference>
<evidence type="ECO:0000313" key="4">
    <source>
        <dbReference type="EMBL" id="ORY32287.1"/>
    </source>
</evidence>
<dbReference type="InParanoid" id="A0A1Y2BCT1"/>
<dbReference type="Proteomes" id="UP000193986">
    <property type="component" value="Unassembled WGS sequence"/>
</dbReference>
<dbReference type="EMBL" id="MCFC01000010">
    <property type="protein sequence ID" value="ORY32287.1"/>
    <property type="molecule type" value="Genomic_DNA"/>
</dbReference>
<dbReference type="InterPro" id="IPR008927">
    <property type="entry name" value="6-PGluconate_DH-like_C_sf"/>
</dbReference>
<dbReference type="STRING" id="71784.A0A1Y2BCT1"/>
<dbReference type="Pfam" id="PF08546">
    <property type="entry name" value="ApbA_C"/>
    <property type="match status" value="1"/>
</dbReference>
<dbReference type="InterPro" id="IPR051402">
    <property type="entry name" value="KPR-Related"/>
</dbReference>
<organism evidence="4 5">
    <name type="scientific">Naematelia encephala</name>
    <dbReference type="NCBI Taxonomy" id="71784"/>
    <lineage>
        <taxon>Eukaryota</taxon>
        <taxon>Fungi</taxon>
        <taxon>Dikarya</taxon>
        <taxon>Basidiomycota</taxon>
        <taxon>Agaricomycotina</taxon>
        <taxon>Tremellomycetes</taxon>
        <taxon>Tremellales</taxon>
        <taxon>Naemateliaceae</taxon>
        <taxon>Naematelia</taxon>
    </lineage>
</organism>
<gene>
    <name evidence="4" type="ORF">BCR39DRAFT_464643</name>
</gene>
<dbReference type="OrthoDB" id="3609at2759"/>
<dbReference type="GO" id="GO:0005737">
    <property type="term" value="C:cytoplasm"/>
    <property type="evidence" value="ECO:0007669"/>
    <property type="project" value="TreeGrafter"/>
</dbReference>
<name>A0A1Y2BCT1_9TREE</name>
<evidence type="ECO:0000313" key="5">
    <source>
        <dbReference type="Proteomes" id="UP000193986"/>
    </source>
</evidence>
<protein>
    <submittedName>
        <fullName evidence="4">Ketopantoate reductase PanE/ApbA C terminal-domain-containing protein</fullName>
    </submittedName>
</protein>
<evidence type="ECO:0000259" key="3">
    <source>
        <dbReference type="Pfam" id="PF08546"/>
    </source>
</evidence>
<accession>A0A1Y2BCT1</accession>
<dbReference type="Gene3D" id="3.40.50.720">
    <property type="entry name" value="NAD(P)-binding Rossmann-like Domain"/>
    <property type="match status" value="1"/>
</dbReference>
<sequence length="382" mass="41688">MVTTSEASSNGEVVDILLIGLGSIGSVYAYMLEKSGRVRVTAVARSNYDLYTKSGVTLDTDRFGKITGWRPYRVVKTQAEALEGNVHYALCMICTKCLPDVLPTPTLVGDLIHSGKIGAWALLQNGLGVEEDLYQAVKHLDTPIISNCIWIGVMTNPDGSIVSWKGQDAMVAGIYPPKKPMQEEQTRVFSAKESGVLDLWVDALTAGEAKIKVDERIDGVRFSKNVWNCVWSSIQGLTRATPNYFAHHSAAEQAPLRAFIREIVETGFRAGLLREGMPLYPAGTPMGSSAEVQRAAWDSIVNMSLEKAKQGIPPHRMSLLIDVEMGRPFELEVITGAVAKVAKSHGYETPFLDFTYSLLKGVQNNIIDAQKKKNGGSFVPPA</sequence>
<dbReference type="AlphaFoldDB" id="A0A1Y2BCT1"/>
<dbReference type="InterPro" id="IPR013328">
    <property type="entry name" value="6PGD_dom2"/>
</dbReference>
<dbReference type="SUPFAM" id="SSF48179">
    <property type="entry name" value="6-phosphogluconate dehydrogenase C-terminal domain-like"/>
    <property type="match status" value="1"/>
</dbReference>
<dbReference type="InterPro" id="IPR013752">
    <property type="entry name" value="KPA_reductase"/>
</dbReference>
<evidence type="ECO:0000259" key="2">
    <source>
        <dbReference type="Pfam" id="PF02558"/>
    </source>
</evidence>
<dbReference type="PANTHER" id="PTHR21708">
    <property type="entry name" value="PROBABLE 2-DEHYDROPANTOATE 2-REDUCTASE"/>
    <property type="match status" value="1"/>
</dbReference>
<keyword evidence="5" id="KW-1185">Reference proteome</keyword>
<dbReference type="Gene3D" id="1.10.1040.10">
    <property type="entry name" value="N-(1-d-carboxylethyl)-l-norvaline Dehydrogenase, domain 2"/>
    <property type="match status" value="1"/>
</dbReference>
<keyword evidence="1" id="KW-0472">Membrane</keyword>
<keyword evidence="1" id="KW-1133">Transmembrane helix</keyword>
<proteinExistence type="predicted"/>
<dbReference type="PANTHER" id="PTHR21708:SF43">
    <property type="entry name" value="KETOPANTOATE REDUCTASE C-TERMINAL DOMAIN-CONTAINING PROTEIN"/>
    <property type="match status" value="1"/>
</dbReference>